<dbReference type="GO" id="GO:0051539">
    <property type="term" value="F:4 iron, 4 sulfur cluster binding"/>
    <property type="evidence" value="ECO:0007669"/>
    <property type="project" value="UniProtKB-KW"/>
</dbReference>
<dbReference type="GO" id="GO:0050992">
    <property type="term" value="P:dimethylallyl diphosphate biosynthetic process"/>
    <property type="evidence" value="ECO:0007669"/>
    <property type="project" value="InterPro"/>
</dbReference>
<dbReference type="AlphaFoldDB" id="X1IHF2"/>
<keyword evidence="5" id="KW-0411">Iron-sulfur</keyword>
<dbReference type="Pfam" id="PF02401">
    <property type="entry name" value="LYTB"/>
    <property type="match status" value="1"/>
</dbReference>
<evidence type="ECO:0000256" key="3">
    <source>
        <dbReference type="ARBA" id="ARBA00022723"/>
    </source>
</evidence>
<proteinExistence type="predicted"/>
<evidence type="ECO:0000256" key="4">
    <source>
        <dbReference type="ARBA" id="ARBA00023004"/>
    </source>
</evidence>
<evidence type="ECO:0000256" key="1">
    <source>
        <dbReference type="ARBA" id="ARBA00001966"/>
    </source>
</evidence>
<keyword evidence="4" id="KW-0408">Iron</keyword>
<protein>
    <recommendedName>
        <fullName evidence="7">4-hydroxy-3-methylbut-2-enyl diphosphate reductase</fullName>
    </recommendedName>
</protein>
<reference evidence="6" key="1">
    <citation type="journal article" date="2014" name="Front. Microbiol.">
        <title>High frequency of phylogenetically diverse reductive dehalogenase-homologous genes in deep subseafloor sedimentary metagenomes.</title>
        <authorList>
            <person name="Kawai M."/>
            <person name="Futagami T."/>
            <person name="Toyoda A."/>
            <person name="Takaki Y."/>
            <person name="Nishi S."/>
            <person name="Hori S."/>
            <person name="Arai W."/>
            <person name="Tsubouchi T."/>
            <person name="Morono Y."/>
            <person name="Uchiyama I."/>
            <person name="Ito T."/>
            <person name="Fujiyama A."/>
            <person name="Inagaki F."/>
            <person name="Takami H."/>
        </authorList>
    </citation>
    <scope>NUCLEOTIDE SEQUENCE</scope>
    <source>
        <strain evidence="6">Expedition CK06-06</strain>
    </source>
</reference>
<gene>
    <name evidence="6" type="ORF">S03H2_62967</name>
</gene>
<dbReference type="GO" id="GO:0051745">
    <property type="term" value="F:4-hydroxy-3-methylbut-2-enyl diphosphate reductase activity"/>
    <property type="evidence" value="ECO:0007669"/>
    <property type="project" value="InterPro"/>
</dbReference>
<comment type="caution">
    <text evidence="6">The sequence shown here is derived from an EMBL/GenBank/DDBJ whole genome shotgun (WGS) entry which is preliminary data.</text>
</comment>
<dbReference type="GO" id="GO:0046872">
    <property type="term" value="F:metal ion binding"/>
    <property type="evidence" value="ECO:0007669"/>
    <property type="project" value="UniProtKB-KW"/>
</dbReference>
<keyword evidence="3" id="KW-0479">Metal-binding</keyword>
<evidence type="ECO:0000313" key="6">
    <source>
        <dbReference type="EMBL" id="GAH81142.1"/>
    </source>
</evidence>
<organism evidence="6">
    <name type="scientific">marine sediment metagenome</name>
    <dbReference type="NCBI Taxonomy" id="412755"/>
    <lineage>
        <taxon>unclassified sequences</taxon>
        <taxon>metagenomes</taxon>
        <taxon>ecological metagenomes</taxon>
    </lineage>
</organism>
<comment type="cofactor">
    <cofactor evidence="1">
        <name>[4Fe-4S] cluster</name>
        <dbReference type="ChEBI" id="CHEBI:49883"/>
    </cofactor>
</comment>
<dbReference type="EMBL" id="BARU01040762">
    <property type="protein sequence ID" value="GAH81142.1"/>
    <property type="molecule type" value="Genomic_DNA"/>
</dbReference>
<accession>X1IHF2</accession>
<sequence>IEKSWFDNIKSVGICGATSTPEWLMRNVAEKVKSLSEK</sequence>
<evidence type="ECO:0000256" key="5">
    <source>
        <dbReference type="ARBA" id="ARBA00023014"/>
    </source>
</evidence>
<dbReference type="GO" id="GO:0019288">
    <property type="term" value="P:isopentenyl diphosphate biosynthetic process, methylerythritol 4-phosphate pathway"/>
    <property type="evidence" value="ECO:0007669"/>
    <property type="project" value="InterPro"/>
</dbReference>
<feature type="non-terminal residue" evidence="6">
    <location>
        <position position="1"/>
    </location>
</feature>
<keyword evidence="2" id="KW-0004">4Fe-4S</keyword>
<name>X1IHF2_9ZZZZ</name>
<dbReference type="Gene3D" id="3.40.1010.20">
    <property type="entry name" value="4-hydroxy-3-methylbut-2-enyl diphosphate reductase, catalytic domain"/>
    <property type="match status" value="1"/>
</dbReference>
<dbReference type="InterPro" id="IPR003451">
    <property type="entry name" value="LytB/IspH"/>
</dbReference>
<evidence type="ECO:0000256" key="2">
    <source>
        <dbReference type="ARBA" id="ARBA00022485"/>
    </source>
</evidence>
<evidence type="ECO:0008006" key="7">
    <source>
        <dbReference type="Google" id="ProtNLM"/>
    </source>
</evidence>